<evidence type="ECO:0000313" key="2">
    <source>
        <dbReference type="EMBL" id="ODR93935.1"/>
    </source>
</evidence>
<sequence length="233" mass="25067">MRLLLMMVALPAVASMLKFTATALFMIVALPAVLLPTKLTPLLLLMVALPAVLVSRNVTRPLLLMVEEAAVLSSLKFTNAERLLFMIRLPAELAFEKSTVLVRVFVIAALPPLIFIPAPVNSRAELFVKSKAEAPGLNVHPPIVVEAEMLMLVVFDVSKKAVPVGTVAGFQLASVLKLFEPGVASHVAFWDDAGNDHSVVPASVTARTMAAHRLSKAALINKRRTISLLTIPP</sequence>
<evidence type="ECO:0000256" key="1">
    <source>
        <dbReference type="SAM" id="Phobius"/>
    </source>
</evidence>
<keyword evidence="1" id="KW-0812">Transmembrane</keyword>
<name>A0A1E3VK87_9HYPH</name>
<keyword evidence="1" id="KW-0472">Membrane</keyword>
<accession>A0A1E3VK87</accession>
<feature type="transmembrane region" description="Helical" evidence="1">
    <location>
        <begin position="100"/>
        <end position="120"/>
    </location>
</feature>
<gene>
    <name evidence="2" type="ORF">AUC70_10025</name>
</gene>
<protein>
    <submittedName>
        <fullName evidence="2">Uncharacterized protein</fullName>
    </submittedName>
</protein>
<proteinExistence type="predicted"/>
<dbReference type="Proteomes" id="UP000094172">
    <property type="component" value="Unassembled WGS sequence"/>
</dbReference>
<organism evidence="2 3">
    <name type="scientific">Methyloceanibacter stevinii</name>
    <dbReference type="NCBI Taxonomy" id="1774970"/>
    <lineage>
        <taxon>Bacteria</taxon>
        <taxon>Pseudomonadati</taxon>
        <taxon>Pseudomonadota</taxon>
        <taxon>Alphaproteobacteria</taxon>
        <taxon>Hyphomicrobiales</taxon>
        <taxon>Hyphomicrobiaceae</taxon>
        <taxon>Methyloceanibacter</taxon>
    </lineage>
</organism>
<evidence type="ECO:0000313" key="3">
    <source>
        <dbReference type="Proteomes" id="UP000094172"/>
    </source>
</evidence>
<dbReference type="AlphaFoldDB" id="A0A1E3VK87"/>
<keyword evidence="1" id="KW-1133">Transmembrane helix</keyword>
<comment type="caution">
    <text evidence="2">The sequence shown here is derived from an EMBL/GenBank/DDBJ whole genome shotgun (WGS) entry which is preliminary data.</text>
</comment>
<dbReference type="EMBL" id="LPWE01000013">
    <property type="protein sequence ID" value="ODR93935.1"/>
    <property type="molecule type" value="Genomic_DNA"/>
</dbReference>
<reference evidence="2 3" key="1">
    <citation type="journal article" date="2016" name="Environ. Microbiol.">
        <title>New Methyloceanibacter diversity from North Sea sediments includes methanotroph containing solely the soluble methane monooxygenase.</title>
        <authorList>
            <person name="Vekeman B."/>
            <person name="Kerckhof F.M."/>
            <person name="Cremers G."/>
            <person name="de Vos P."/>
            <person name="Vandamme P."/>
            <person name="Boon N."/>
            <person name="Op den Camp H.J."/>
            <person name="Heylen K."/>
        </authorList>
    </citation>
    <scope>NUCLEOTIDE SEQUENCE [LARGE SCALE GENOMIC DNA]</scope>
    <source>
        <strain evidence="2 3">R-67176</strain>
    </source>
</reference>
<keyword evidence="3" id="KW-1185">Reference proteome</keyword>
<feature type="transmembrane region" description="Helical" evidence="1">
    <location>
        <begin position="24"/>
        <end position="49"/>
    </location>
</feature>